<feature type="region of interest" description="Disordered" evidence="1">
    <location>
        <begin position="549"/>
        <end position="668"/>
    </location>
</feature>
<dbReference type="Proteomes" id="UP000799757">
    <property type="component" value="Unassembled WGS sequence"/>
</dbReference>
<feature type="compositionally biased region" description="Acidic residues" evidence="1">
    <location>
        <begin position="632"/>
        <end position="650"/>
    </location>
</feature>
<feature type="compositionally biased region" description="Polar residues" evidence="1">
    <location>
        <begin position="656"/>
        <end position="668"/>
    </location>
</feature>
<feature type="compositionally biased region" description="Basic and acidic residues" evidence="1">
    <location>
        <begin position="600"/>
        <end position="614"/>
    </location>
</feature>
<feature type="compositionally biased region" description="Basic residues" evidence="1">
    <location>
        <begin position="586"/>
        <end position="599"/>
    </location>
</feature>
<sequence>MACTINPTNSNPTMPTSYQRSSTKSQDRRRSSTPSRHMSDVFSLLQGVENIADEELQRLLNGDFGGLPPVEHSQLLDSNIPFDDAAFQPLYGNTDLSNFGYDLMPTALAAVPAAGTQIQQDFVFDPHYTAGSNVPLYHDNHGFAPQNLYTDPETAYSQIRQPYFTSPYGAIPQQHVTTIGDVNQQLLDNSTQQEVYPEYQDATICAEPMNASSRRLQQRKRSRADSEDSEPPDKPYKKARIHSGDSATNSSRSRISLLSDFTDMSDVSDVSDVSERNQLKITRHTKNRTSAVTKYKYERPMARDDRPWVRTNNSTKGATTRTAKINNYVARYENRPHPLGDWKGSQFMFRYTEDGEFLQKKMSAAQINEFILEYPNNVRGAKLKLWIQRCPTDSALRYKSVTWSKCRFENCPAHIKQTGTILHGHYRVAFDEKWHRDRENADPFLTAGYVHLYCMERFLDFPEICRRADVEIDTRQLASEPKSRFAATLSNQPECGIANRFISAARHRNKLWKMPEFANYPAPDQKIIRGGKSLYHENTLTCHMHAIKEAGRPPAQRRQFEERGLSDSHVSMHLGDLEKLFTATPRGKKLNKQKKPAKKPKYDVDDEVKNEQRTRRSSSRSKKSKQCIAIESDAEDDVQDKLVDDDEPDDDFKPQMNSHISPQRSSTRIQNCQTRPYYGEDVPFFESKQQPQRHHQQLSQKCQIYPYYSEDVPYFEPKQQLQRQHQQLSRSKIMNMFEIPPRGRLPSHEQRLVEGLGQFVAKKDTTAHTTNEIPLDPALEIHPTTPHKSRQQSRNLSFGSFHDPEIEGLFDFDREFAGDGEDGLFRRRSRVSMSKSIMKRPSSSNSRRDFGDSERHVSIGKTTTREFYATQSPQAVASEGRRQSLRLQNKAADHVCDGRVSEG</sequence>
<protein>
    <submittedName>
        <fullName evidence="2">Uncharacterized protein</fullName>
    </submittedName>
</protein>
<feature type="region of interest" description="Disordered" evidence="1">
    <location>
        <begin position="834"/>
        <end position="903"/>
    </location>
</feature>
<feature type="region of interest" description="Disordered" evidence="1">
    <location>
        <begin position="206"/>
        <end position="252"/>
    </location>
</feature>
<dbReference type="AlphaFoldDB" id="A0A6A6XIB3"/>
<feature type="compositionally biased region" description="Polar residues" evidence="1">
    <location>
        <begin position="834"/>
        <end position="845"/>
    </location>
</feature>
<organism evidence="2 3">
    <name type="scientific">Melanomma pulvis-pyrius CBS 109.77</name>
    <dbReference type="NCBI Taxonomy" id="1314802"/>
    <lineage>
        <taxon>Eukaryota</taxon>
        <taxon>Fungi</taxon>
        <taxon>Dikarya</taxon>
        <taxon>Ascomycota</taxon>
        <taxon>Pezizomycotina</taxon>
        <taxon>Dothideomycetes</taxon>
        <taxon>Pleosporomycetidae</taxon>
        <taxon>Pleosporales</taxon>
        <taxon>Melanommataceae</taxon>
        <taxon>Melanomma</taxon>
    </lineage>
</organism>
<keyword evidence="3" id="KW-1185">Reference proteome</keyword>
<evidence type="ECO:0000313" key="3">
    <source>
        <dbReference type="Proteomes" id="UP000799757"/>
    </source>
</evidence>
<feature type="compositionally biased region" description="Polar residues" evidence="1">
    <location>
        <begin position="1"/>
        <end position="24"/>
    </location>
</feature>
<feature type="compositionally biased region" description="Basic and acidic residues" evidence="1">
    <location>
        <begin position="891"/>
        <end position="903"/>
    </location>
</feature>
<feature type="region of interest" description="Disordered" evidence="1">
    <location>
        <begin position="1"/>
        <end position="39"/>
    </location>
</feature>
<evidence type="ECO:0000256" key="1">
    <source>
        <dbReference type="SAM" id="MobiDB-lite"/>
    </source>
</evidence>
<proteinExistence type="predicted"/>
<dbReference type="EMBL" id="MU001861">
    <property type="protein sequence ID" value="KAF2795367.1"/>
    <property type="molecule type" value="Genomic_DNA"/>
</dbReference>
<gene>
    <name evidence="2" type="ORF">K505DRAFT_416488</name>
</gene>
<accession>A0A6A6XIB3</accession>
<feature type="compositionally biased region" description="Basic and acidic residues" evidence="1">
    <location>
        <begin position="846"/>
        <end position="857"/>
    </location>
</feature>
<feature type="compositionally biased region" description="Basic and acidic residues" evidence="1">
    <location>
        <begin position="223"/>
        <end position="236"/>
    </location>
</feature>
<feature type="region of interest" description="Disordered" evidence="1">
    <location>
        <begin position="777"/>
        <end position="800"/>
    </location>
</feature>
<name>A0A6A6XIB3_9PLEO</name>
<evidence type="ECO:0000313" key="2">
    <source>
        <dbReference type="EMBL" id="KAF2795367.1"/>
    </source>
</evidence>
<dbReference type="OrthoDB" id="5307331at2759"/>
<feature type="compositionally biased region" description="Basic residues" evidence="1">
    <location>
        <begin position="615"/>
        <end position="625"/>
    </location>
</feature>
<reference evidence="2" key="1">
    <citation type="journal article" date="2020" name="Stud. Mycol.">
        <title>101 Dothideomycetes genomes: a test case for predicting lifestyles and emergence of pathogens.</title>
        <authorList>
            <person name="Haridas S."/>
            <person name="Albert R."/>
            <person name="Binder M."/>
            <person name="Bloem J."/>
            <person name="Labutti K."/>
            <person name="Salamov A."/>
            <person name="Andreopoulos B."/>
            <person name="Baker S."/>
            <person name="Barry K."/>
            <person name="Bills G."/>
            <person name="Bluhm B."/>
            <person name="Cannon C."/>
            <person name="Castanera R."/>
            <person name="Culley D."/>
            <person name="Daum C."/>
            <person name="Ezra D."/>
            <person name="Gonzalez J."/>
            <person name="Henrissat B."/>
            <person name="Kuo A."/>
            <person name="Liang C."/>
            <person name="Lipzen A."/>
            <person name="Lutzoni F."/>
            <person name="Magnuson J."/>
            <person name="Mondo S."/>
            <person name="Nolan M."/>
            <person name="Ohm R."/>
            <person name="Pangilinan J."/>
            <person name="Park H.-J."/>
            <person name="Ramirez L."/>
            <person name="Alfaro M."/>
            <person name="Sun H."/>
            <person name="Tritt A."/>
            <person name="Yoshinaga Y."/>
            <person name="Zwiers L.-H."/>
            <person name="Turgeon B."/>
            <person name="Goodwin S."/>
            <person name="Spatafora J."/>
            <person name="Crous P."/>
            <person name="Grigoriev I."/>
        </authorList>
    </citation>
    <scope>NUCLEOTIDE SEQUENCE</scope>
    <source>
        <strain evidence="2">CBS 109.77</strain>
    </source>
</reference>